<dbReference type="EMBL" id="QNRR01000003">
    <property type="protein sequence ID" value="RBP45347.1"/>
    <property type="molecule type" value="Genomic_DNA"/>
</dbReference>
<comment type="caution">
    <text evidence="1">The sequence shown here is derived from an EMBL/GenBank/DDBJ whole genome shotgun (WGS) entry which is preliminary data.</text>
</comment>
<evidence type="ECO:0000313" key="2">
    <source>
        <dbReference type="Proteomes" id="UP000253426"/>
    </source>
</evidence>
<dbReference type="Proteomes" id="UP000253426">
    <property type="component" value="Unassembled WGS sequence"/>
</dbReference>
<gene>
    <name evidence="1" type="ORF">DES53_103345</name>
</gene>
<keyword evidence="2" id="KW-1185">Reference proteome</keyword>
<dbReference type="AlphaFoldDB" id="A0A366HPC9"/>
<sequence length="136" mass="15326">MNSRWFLGLGLGVVVLSFLGWCSRQAPHSRSWETKATPTDKPAVNFVISTRNEGEPFLERVVLSSEDPQTGKLVKRWMDFRILAGGRDRITFELKAAPGEIHELTLPREFSSSFKAELKSKSSGTVDVLQFDDVRK</sequence>
<accession>A0A366HPC9</accession>
<name>A0A366HPC9_9BACT</name>
<evidence type="ECO:0000313" key="1">
    <source>
        <dbReference type="EMBL" id="RBP45347.1"/>
    </source>
</evidence>
<dbReference type="RefSeq" id="WP_113958471.1">
    <property type="nucleotide sequence ID" value="NZ_QNRR01000003.1"/>
</dbReference>
<organism evidence="1 2">
    <name type="scientific">Roseimicrobium gellanilyticum</name>
    <dbReference type="NCBI Taxonomy" id="748857"/>
    <lineage>
        <taxon>Bacteria</taxon>
        <taxon>Pseudomonadati</taxon>
        <taxon>Verrucomicrobiota</taxon>
        <taxon>Verrucomicrobiia</taxon>
        <taxon>Verrucomicrobiales</taxon>
        <taxon>Verrucomicrobiaceae</taxon>
        <taxon>Roseimicrobium</taxon>
    </lineage>
</organism>
<reference evidence="1 2" key="1">
    <citation type="submission" date="2018-06" db="EMBL/GenBank/DDBJ databases">
        <title>Genomic Encyclopedia of Type Strains, Phase IV (KMG-IV): sequencing the most valuable type-strain genomes for metagenomic binning, comparative biology and taxonomic classification.</title>
        <authorList>
            <person name="Goeker M."/>
        </authorList>
    </citation>
    <scope>NUCLEOTIDE SEQUENCE [LARGE SCALE GENOMIC DNA]</scope>
    <source>
        <strain evidence="1 2">DSM 25532</strain>
    </source>
</reference>
<proteinExistence type="predicted"/>
<protein>
    <submittedName>
        <fullName evidence="1">Uncharacterized protein</fullName>
    </submittedName>
</protein>